<gene>
    <name evidence="1" type="ORF">BDR25DRAFT_363265</name>
</gene>
<organism evidence="1 2">
    <name type="scientific">Lindgomyces ingoldianus</name>
    <dbReference type="NCBI Taxonomy" id="673940"/>
    <lineage>
        <taxon>Eukaryota</taxon>
        <taxon>Fungi</taxon>
        <taxon>Dikarya</taxon>
        <taxon>Ascomycota</taxon>
        <taxon>Pezizomycotina</taxon>
        <taxon>Dothideomycetes</taxon>
        <taxon>Pleosporomycetidae</taxon>
        <taxon>Pleosporales</taxon>
        <taxon>Lindgomycetaceae</taxon>
        <taxon>Lindgomyces</taxon>
    </lineage>
</organism>
<comment type="caution">
    <text evidence="1">The sequence shown here is derived from an EMBL/GenBank/DDBJ whole genome shotgun (WGS) entry which is preliminary data.</text>
</comment>
<keyword evidence="2" id="KW-1185">Reference proteome</keyword>
<reference evidence="1" key="1">
    <citation type="journal article" date="2020" name="Stud. Mycol.">
        <title>101 Dothideomycetes genomes: a test case for predicting lifestyles and emergence of pathogens.</title>
        <authorList>
            <person name="Haridas S."/>
            <person name="Albert R."/>
            <person name="Binder M."/>
            <person name="Bloem J."/>
            <person name="Labutti K."/>
            <person name="Salamov A."/>
            <person name="Andreopoulos B."/>
            <person name="Baker S."/>
            <person name="Barry K."/>
            <person name="Bills G."/>
            <person name="Bluhm B."/>
            <person name="Cannon C."/>
            <person name="Castanera R."/>
            <person name="Culley D."/>
            <person name="Daum C."/>
            <person name="Ezra D."/>
            <person name="Gonzalez J."/>
            <person name="Henrissat B."/>
            <person name="Kuo A."/>
            <person name="Liang C."/>
            <person name="Lipzen A."/>
            <person name="Lutzoni F."/>
            <person name="Magnuson J."/>
            <person name="Mondo S."/>
            <person name="Nolan M."/>
            <person name="Ohm R."/>
            <person name="Pangilinan J."/>
            <person name="Park H.-J."/>
            <person name="Ramirez L."/>
            <person name="Alfaro M."/>
            <person name="Sun H."/>
            <person name="Tritt A."/>
            <person name="Yoshinaga Y."/>
            <person name="Zwiers L.-H."/>
            <person name="Turgeon B."/>
            <person name="Goodwin S."/>
            <person name="Spatafora J."/>
            <person name="Crous P."/>
            <person name="Grigoriev I."/>
        </authorList>
    </citation>
    <scope>NUCLEOTIDE SEQUENCE</scope>
    <source>
        <strain evidence="1">ATCC 200398</strain>
    </source>
</reference>
<evidence type="ECO:0000313" key="2">
    <source>
        <dbReference type="Proteomes" id="UP000799755"/>
    </source>
</evidence>
<sequence>MSSGGGIWQTNRQGSEIQTKWNECIVRSEELNRALMQYMGMISQSTHHATQRRLAFLQFRQIQVGRDTGRGHWKEFELQHAEYDQIDRTPQQDNVLLG</sequence>
<evidence type="ECO:0000313" key="1">
    <source>
        <dbReference type="EMBL" id="KAF2462949.1"/>
    </source>
</evidence>
<proteinExistence type="predicted"/>
<name>A0ACB6Q7U2_9PLEO</name>
<accession>A0ACB6Q7U2</accession>
<dbReference type="Proteomes" id="UP000799755">
    <property type="component" value="Unassembled WGS sequence"/>
</dbReference>
<dbReference type="EMBL" id="MU003556">
    <property type="protein sequence ID" value="KAF2462949.1"/>
    <property type="molecule type" value="Genomic_DNA"/>
</dbReference>
<protein>
    <submittedName>
        <fullName evidence="1">Uncharacterized protein</fullName>
    </submittedName>
</protein>